<proteinExistence type="predicted"/>
<organism evidence="2 3">
    <name type="scientific">Kutzneria viridogrisea</name>
    <dbReference type="NCBI Taxonomy" id="47990"/>
    <lineage>
        <taxon>Bacteria</taxon>
        <taxon>Bacillati</taxon>
        <taxon>Actinomycetota</taxon>
        <taxon>Actinomycetes</taxon>
        <taxon>Pseudonocardiales</taxon>
        <taxon>Pseudonocardiaceae</taxon>
        <taxon>Kutzneria</taxon>
    </lineage>
</organism>
<name>A0ABR6BKQ1_9PSEU</name>
<dbReference type="Pfam" id="PF00501">
    <property type="entry name" value="AMP-binding"/>
    <property type="match status" value="1"/>
</dbReference>
<dbReference type="InterPro" id="IPR000873">
    <property type="entry name" value="AMP-dep_synth/lig_dom"/>
</dbReference>
<sequence>MRPHDMGTLFDQCADRGSHTVLHLDRPLDIAPEAGTALTVSRLAELTAELAGCLAALGAGPGDRVAVVKRNHWDYDLIACAAIRIGALPALISGHLPEDALESLLKRLEPAVVLTDRPLPAGSARRVLALGEPWPGATALEDLRGTPSPPVRRRGADEPLVVNHTSGTTGAPKLVVHTTRTIIDTLARPESIRWPVVGTRRDDTVANASSYAHGRTFCWTAAVFSAAPRKIAILSEHDPAIAARVLSEHPPTTVEALPSAYVRWQRLAASRDNPFRAVRLYVSTYDAMHPPAVRTLLAASQRDRPLWMQGWGQTETGPITFRFLTRRALAARSRHPTTRHLGRPLPGGPRLRVVDPVTFRPLPRGTPGLVLTRTAARCTGYVGEQDRWRAKAIGPWWNTGDLGVLTRTGALLLLDREVDTIPGLSCLELEDVIEDRLPEVVECVVLGATGRLPLPVLVTEDGRIDRDRWCLAVADLPALAEPHTVTWPEVPRTGTGKVRRLELLTRLLGRAETHGSGRWT</sequence>
<dbReference type="InterPro" id="IPR050237">
    <property type="entry name" value="ATP-dep_AMP-bd_enzyme"/>
</dbReference>
<evidence type="ECO:0000259" key="1">
    <source>
        <dbReference type="Pfam" id="PF00501"/>
    </source>
</evidence>
<dbReference type="PANTHER" id="PTHR43767">
    <property type="entry name" value="LONG-CHAIN-FATTY-ACID--COA LIGASE"/>
    <property type="match status" value="1"/>
</dbReference>
<feature type="domain" description="AMP-dependent synthetase/ligase" evidence="1">
    <location>
        <begin position="17"/>
        <end position="381"/>
    </location>
</feature>
<evidence type="ECO:0000313" key="3">
    <source>
        <dbReference type="Proteomes" id="UP000517916"/>
    </source>
</evidence>
<dbReference type="Proteomes" id="UP000517916">
    <property type="component" value="Unassembled WGS sequence"/>
</dbReference>
<evidence type="ECO:0000313" key="2">
    <source>
        <dbReference type="EMBL" id="MBA8927453.1"/>
    </source>
</evidence>
<dbReference type="PANTHER" id="PTHR43767:SF1">
    <property type="entry name" value="NONRIBOSOMAL PEPTIDE SYNTHASE PES1 (EUROFUNG)-RELATED"/>
    <property type="match status" value="1"/>
</dbReference>
<dbReference type="Gene3D" id="3.40.50.12780">
    <property type="entry name" value="N-terminal domain of ligase-like"/>
    <property type="match status" value="1"/>
</dbReference>
<dbReference type="SUPFAM" id="SSF56801">
    <property type="entry name" value="Acetyl-CoA synthetase-like"/>
    <property type="match status" value="1"/>
</dbReference>
<keyword evidence="2" id="KW-0436">Ligase</keyword>
<dbReference type="InterPro" id="IPR020845">
    <property type="entry name" value="AMP-binding_CS"/>
</dbReference>
<accession>A0ABR6BKQ1</accession>
<dbReference type="InterPro" id="IPR042099">
    <property type="entry name" value="ANL_N_sf"/>
</dbReference>
<reference evidence="2 3" key="1">
    <citation type="submission" date="2020-08" db="EMBL/GenBank/DDBJ databases">
        <title>Genomic Encyclopedia of Archaeal and Bacterial Type Strains, Phase II (KMG-II): from individual species to whole genera.</title>
        <authorList>
            <person name="Goeker M."/>
        </authorList>
    </citation>
    <scope>NUCLEOTIDE SEQUENCE [LARGE SCALE GENOMIC DNA]</scope>
    <source>
        <strain evidence="2 3">DSM 43850</strain>
    </source>
</reference>
<dbReference type="EMBL" id="JACJID010000003">
    <property type="protein sequence ID" value="MBA8927453.1"/>
    <property type="molecule type" value="Genomic_DNA"/>
</dbReference>
<dbReference type="PROSITE" id="PS00455">
    <property type="entry name" value="AMP_BINDING"/>
    <property type="match status" value="1"/>
</dbReference>
<gene>
    <name evidence="2" type="ORF">BC739_004659</name>
</gene>
<dbReference type="GO" id="GO:0016874">
    <property type="term" value="F:ligase activity"/>
    <property type="evidence" value="ECO:0007669"/>
    <property type="project" value="UniProtKB-KW"/>
</dbReference>
<protein>
    <submittedName>
        <fullName evidence="2">Acyl-coenzyme A synthetase/AMP-(Fatty) acid ligase</fullName>
    </submittedName>
</protein>
<comment type="caution">
    <text evidence="2">The sequence shown here is derived from an EMBL/GenBank/DDBJ whole genome shotgun (WGS) entry which is preliminary data.</text>
</comment>
<keyword evidence="3" id="KW-1185">Reference proteome</keyword>